<name>A0A381SFM7_9ZZZZ</name>
<dbReference type="InterPro" id="IPR025965">
    <property type="entry name" value="FlgD/Vpr_Ig-like"/>
</dbReference>
<sequence>MKKLSNTSYKIIYISLLCSCAFAQEPFLEIRPYIAPSYEQYPAAQHVDHHHPYSNGADSLFLRFDGIQFTDDVIFPECISGSSCYDGHAGIDYYMPFDTPILAPANGYVLWASFSAPADPCPGGIDPNGDQGTIIIAHGNDYFTVYLHMNPPLNVSVGDNVETGDTLGFTGNTGCAINAHLHFEVRKENWFFDTSEPYAVDPFGWWNESSDPIEEIRGNRSEWLWVSDSLIDDGDNGFQRFKGPDWVYLSSGFNNNCWTAPATNDPEESRHYAIWVPYLENAGEYNIEAFFPADVDAVTGAIYEINVKNEDGTSNNINVIVNQTSNPNHFTTIATLDLPASSKCSVILRDVVHDSSNGVNVVFDAIRFTNISTAGVSKDTPAHIITDNINIDSVYPNPFNASTTIRYSSLQLGDVYISIIDVAGDHINTIHIVNQIPGTHLYKWMGTDYLGHHVPSGIYFLSVASSGTSKTRKIILLK</sequence>
<dbReference type="PANTHER" id="PTHR21666:SF289">
    <property type="entry name" value="L-ALA--D-GLU ENDOPEPTIDASE"/>
    <property type="match status" value="1"/>
</dbReference>
<dbReference type="AlphaFoldDB" id="A0A381SFM7"/>
<dbReference type="PANTHER" id="PTHR21666">
    <property type="entry name" value="PEPTIDASE-RELATED"/>
    <property type="match status" value="1"/>
</dbReference>
<dbReference type="Pfam" id="PF01551">
    <property type="entry name" value="Peptidase_M23"/>
    <property type="match status" value="1"/>
</dbReference>
<evidence type="ECO:0008006" key="6">
    <source>
        <dbReference type="Google" id="ProtNLM"/>
    </source>
</evidence>
<keyword evidence="1" id="KW-0732">Signal</keyword>
<dbReference type="EMBL" id="UINC01003049">
    <property type="protein sequence ID" value="SVA02865.1"/>
    <property type="molecule type" value="Genomic_DNA"/>
</dbReference>
<dbReference type="InterPro" id="IPR016047">
    <property type="entry name" value="M23ase_b-sheet_dom"/>
</dbReference>
<feature type="domain" description="Golvesin/Xly CBD-like" evidence="4">
    <location>
        <begin position="263"/>
        <end position="369"/>
    </location>
</feature>
<dbReference type="Pfam" id="PF13860">
    <property type="entry name" value="FlgD_ig"/>
    <property type="match status" value="1"/>
</dbReference>
<dbReference type="Gene3D" id="2.70.70.10">
    <property type="entry name" value="Glucose Permease (Domain IIA)"/>
    <property type="match status" value="1"/>
</dbReference>
<dbReference type="GO" id="GO:0004222">
    <property type="term" value="F:metalloendopeptidase activity"/>
    <property type="evidence" value="ECO:0007669"/>
    <property type="project" value="TreeGrafter"/>
</dbReference>
<feature type="domain" description="FlgD/Vpr Ig-like" evidence="3">
    <location>
        <begin position="414"/>
        <end position="466"/>
    </location>
</feature>
<accession>A0A381SFM7</accession>
<dbReference type="CDD" id="cd12797">
    <property type="entry name" value="M23_peptidase"/>
    <property type="match status" value="1"/>
</dbReference>
<gene>
    <name evidence="5" type="ORF">METZ01_LOCUS55719</name>
</gene>
<dbReference type="Pfam" id="PF25275">
    <property type="entry name" value="Golvesin_C"/>
    <property type="match status" value="1"/>
</dbReference>
<dbReference type="Gene3D" id="2.60.40.4070">
    <property type="match status" value="1"/>
</dbReference>
<protein>
    <recommendedName>
        <fullName evidence="6">Peptidase M23 domain-containing protein</fullName>
    </recommendedName>
</protein>
<dbReference type="InterPro" id="IPR050570">
    <property type="entry name" value="Cell_wall_metabolism_enzyme"/>
</dbReference>
<evidence type="ECO:0000259" key="4">
    <source>
        <dbReference type="Pfam" id="PF25275"/>
    </source>
</evidence>
<dbReference type="InterPro" id="IPR011055">
    <property type="entry name" value="Dup_hybrid_motif"/>
</dbReference>
<evidence type="ECO:0000259" key="2">
    <source>
        <dbReference type="Pfam" id="PF01551"/>
    </source>
</evidence>
<evidence type="ECO:0000259" key="3">
    <source>
        <dbReference type="Pfam" id="PF13860"/>
    </source>
</evidence>
<dbReference type="InterPro" id="IPR026444">
    <property type="entry name" value="Secre_tail"/>
</dbReference>
<feature type="domain" description="M23ase beta-sheet core" evidence="2">
    <location>
        <begin position="87"/>
        <end position="190"/>
    </location>
</feature>
<proteinExistence type="predicted"/>
<evidence type="ECO:0000256" key="1">
    <source>
        <dbReference type="ARBA" id="ARBA00022729"/>
    </source>
</evidence>
<dbReference type="InterPro" id="IPR033803">
    <property type="entry name" value="CBD-like_Golvesin-Xly"/>
</dbReference>
<organism evidence="5">
    <name type="scientific">marine metagenome</name>
    <dbReference type="NCBI Taxonomy" id="408172"/>
    <lineage>
        <taxon>unclassified sequences</taxon>
        <taxon>metagenomes</taxon>
        <taxon>ecological metagenomes</taxon>
    </lineage>
</organism>
<dbReference type="NCBIfam" id="TIGR04183">
    <property type="entry name" value="Por_Secre_tail"/>
    <property type="match status" value="1"/>
</dbReference>
<evidence type="ECO:0000313" key="5">
    <source>
        <dbReference type="EMBL" id="SVA02865.1"/>
    </source>
</evidence>
<reference evidence="5" key="1">
    <citation type="submission" date="2018-05" db="EMBL/GenBank/DDBJ databases">
        <authorList>
            <person name="Lanie J.A."/>
            <person name="Ng W.-L."/>
            <person name="Kazmierczak K.M."/>
            <person name="Andrzejewski T.M."/>
            <person name="Davidsen T.M."/>
            <person name="Wayne K.J."/>
            <person name="Tettelin H."/>
            <person name="Glass J.I."/>
            <person name="Rusch D."/>
            <person name="Podicherti R."/>
            <person name="Tsui H.-C.T."/>
            <person name="Winkler M.E."/>
        </authorList>
    </citation>
    <scope>NUCLEOTIDE SEQUENCE</scope>
</reference>
<dbReference type="SUPFAM" id="SSF51261">
    <property type="entry name" value="Duplicated hybrid motif"/>
    <property type="match status" value="1"/>
</dbReference>